<accession>A0A5C5X2H1</accession>
<dbReference type="SUPFAM" id="SSF51182">
    <property type="entry name" value="RmlC-like cupins"/>
    <property type="match status" value="1"/>
</dbReference>
<comment type="catalytic activity">
    <reaction evidence="1 7">
        <text>dTDP-4-dehydro-6-deoxy-alpha-D-glucose = dTDP-4-dehydro-beta-L-rhamnose</text>
        <dbReference type="Rhea" id="RHEA:16969"/>
        <dbReference type="ChEBI" id="CHEBI:57649"/>
        <dbReference type="ChEBI" id="CHEBI:62830"/>
        <dbReference type="EC" id="5.1.3.13"/>
    </reaction>
</comment>
<comment type="subunit">
    <text evidence="7">Homodimer.</text>
</comment>
<keyword evidence="9" id="KW-1185">Reference proteome</keyword>
<organism evidence="8 9">
    <name type="scientific">Allorhodopirellula solitaria</name>
    <dbReference type="NCBI Taxonomy" id="2527987"/>
    <lineage>
        <taxon>Bacteria</taxon>
        <taxon>Pseudomonadati</taxon>
        <taxon>Planctomycetota</taxon>
        <taxon>Planctomycetia</taxon>
        <taxon>Pirellulales</taxon>
        <taxon>Pirellulaceae</taxon>
        <taxon>Allorhodopirellula</taxon>
    </lineage>
</organism>
<dbReference type="AlphaFoldDB" id="A0A5C5X2H1"/>
<dbReference type="RefSeq" id="WP_146393193.1">
    <property type="nucleotide sequence ID" value="NZ_SJPK01000014.1"/>
</dbReference>
<dbReference type="NCBIfam" id="TIGR01221">
    <property type="entry name" value="rmlC"/>
    <property type="match status" value="1"/>
</dbReference>
<dbReference type="Gene3D" id="2.60.120.10">
    <property type="entry name" value="Jelly Rolls"/>
    <property type="match status" value="1"/>
</dbReference>
<dbReference type="EC" id="5.1.3.13" evidence="3 7"/>
<reference evidence="8 9" key="1">
    <citation type="submission" date="2019-02" db="EMBL/GenBank/DDBJ databases">
        <title>Deep-cultivation of Planctomycetes and their phenomic and genomic characterization uncovers novel biology.</title>
        <authorList>
            <person name="Wiegand S."/>
            <person name="Jogler M."/>
            <person name="Boedeker C."/>
            <person name="Pinto D."/>
            <person name="Vollmers J."/>
            <person name="Rivas-Marin E."/>
            <person name="Kohn T."/>
            <person name="Peeters S.H."/>
            <person name="Heuer A."/>
            <person name="Rast P."/>
            <person name="Oberbeckmann S."/>
            <person name="Bunk B."/>
            <person name="Jeske O."/>
            <person name="Meyerdierks A."/>
            <person name="Storesund J.E."/>
            <person name="Kallscheuer N."/>
            <person name="Luecker S."/>
            <person name="Lage O.M."/>
            <person name="Pohl T."/>
            <person name="Merkel B.J."/>
            <person name="Hornburger P."/>
            <person name="Mueller R.-W."/>
            <person name="Bruemmer F."/>
            <person name="Labrenz M."/>
            <person name="Spormann A.M."/>
            <person name="Op Den Camp H."/>
            <person name="Overmann J."/>
            <person name="Amann R."/>
            <person name="Jetten M.S.M."/>
            <person name="Mascher T."/>
            <person name="Medema M.H."/>
            <person name="Devos D.P."/>
            <person name="Kaster A.-K."/>
            <person name="Ovreas L."/>
            <person name="Rohde M."/>
            <person name="Galperin M.Y."/>
            <person name="Jogler C."/>
        </authorList>
    </citation>
    <scope>NUCLEOTIDE SEQUENCE [LARGE SCALE GENOMIC DNA]</scope>
    <source>
        <strain evidence="8 9">CA85</strain>
    </source>
</reference>
<name>A0A5C5X2H1_9BACT</name>
<proteinExistence type="inferred from homology"/>
<protein>
    <recommendedName>
        <fullName evidence="4 7">dTDP-4-dehydrorhamnose 3,5-epimerase</fullName>
        <ecNumber evidence="3 7">5.1.3.13</ecNumber>
    </recommendedName>
    <alternativeName>
        <fullName evidence="7">Thymidine diphospho-4-keto-rhamnose 3,5-epimerase</fullName>
    </alternativeName>
</protein>
<comment type="pathway">
    <text evidence="7">Carbohydrate biosynthesis; dTDP-L-rhamnose biosynthesis.</text>
</comment>
<dbReference type="InterPro" id="IPR011051">
    <property type="entry name" value="RmlC_Cupin_sf"/>
</dbReference>
<dbReference type="UniPathway" id="UPA00124"/>
<feature type="active site" description="Proton acceptor" evidence="5">
    <location>
        <position position="62"/>
    </location>
</feature>
<evidence type="ECO:0000313" key="8">
    <source>
        <dbReference type="EMBL" id="TWT56353.1"/>
    </source>
</evidence>
<dbReference type="InterPro" id="IPR014710">
    <property type="entry name" value="RmlC-like_jellyroll"/>
</dbReference>
<evidence type="ECO:0000256" key="5">
    <source>
        <dbReference type="PIRSR" id="PIRSR600888-1"/>
    </source>
</evidence>
<evidence type="ECO:0000256" key="7">
    <source>
        <dbReference type="RuleBase" id="RU364069"/>
    </source>
</evidence>
<dbReference type="GO" id="GO:0005829">
    <property type="term" value="C:cytosol"/>
    <property type="evidence" value="ECO:0007669"/>
    <property type="project" value="TreeGrafter"/>
</dbReference>
<dbReference type="PANTHER" id="PTHR21047:SF2">
    <property type="entry name" value="THYMIDINE DIPHOSPHO-4-KETO-RHAMNOSE 3,5-EPIMERASE"/>
    <property type="match status" value="1"/>
</dbReference>
<comment type="similarity">
    <text evidence="7">Belongs to the dTDP-4-dehydrorhamnose 3,5-epimerase family.</text>
</comment>
<dbReference type="EMBL" id="SJPK01000014">
    <property type="protein sequence ID" value="TWT56353.1"/>
    <property type="molecule type" value="Genomic_DNA"/>
</dbReference>
<dbReference type="PANTHER" id="PTHR21047">
    <property type="entry name" value="DTDP-6-DEOXY-D-GLUCOSE-3,5 EPIMERASE"/>
    <property type="match status" value="1"/>
</dbReference>
<evidence type="ECO:0000256" key="2">
    <source>
        <dbReference type="ARBA" id="ARBA00001997"/>
    </source>
</evidence>
<feature type="site" description="Participates in a stacking interaction with the thymidine ring of dTDP-4-oxo-6-deoxyglucose" evidence="6">
    <location>
        <position position="138"/>
    </location>
</feature>
<evidence type="ECO:0000256" key="1">
    <source>
        <dbReference type="ARBA" id="ARBA00001298"/>
    </source>
</evidence>
<dbReference type="CDD" id="cd00438">
    <property type="entry name" value="cupin_RmlC"/>
    <property type="match status" value="1"/>
</dbReference>
<dbReference type="InterPro" id="IPR000888">
    <property type="entry name" value="RmlC-like"/>
</dbReference>
<dbReference type="Proteomes" id="UP000318053">
    <property type="component" value="Unassembled WGS sequence"/>
</dbReference>
<feature type="active site" description="Proton donor" evidence="5">
    <location>
        <position position="132"/>
    </location>
</feature>
<dbReference type="GO" id="GO:0000271">
    <property type="term" value="P:polysaccharide biosynthetic process"/>
    <property type="evidence" value="ECO:0007669"/>
    <property type="project" value="TreeGrafter"/>
</dbReference>
<dbReference type="Pfam" id="PF00908">
    <property type="entry name" value="dTDP_sugar_isom"/>
    <property type="match status" value="1"/>
</dbReference>
<sequence length="176" mass="20144">MQLNPTRLEGAWLIEPERHVDVRGFFARTWCHREFTDHGLDGRLVQCSVSFNKQAGTLRGMHYQATPKEEVKLVRCTRGSVYDVIVDLRPESATFAQHVGFELTAENHRALYVPKGFAHGFQTLVDDTEVFYQMSDYFDAPSARGFHYADPELGIDWPLPVSVISQKDAELGWLER</sequence>
<comment type="function">
    <text evidence="2 7">Catalyzes the epimerization of the C3' and C5'positions of dTDP-6-deoxy-D-xylo-4-hexulose, forming dTDP-6-deoxy-L-lyxo-4-hexulose.</text>
</comment>
<evidence type="ECO:0000313" key="9">
    <source>
        <dbReference type="Proteomes" id="UP000318053"/>
    </source>
</evidence>
<comment type="caution">
    <text evidence="8">The sequence shown here is derived from an EMBL/GenBank/DDBJ whole genome shotgun (WGS) entry which is preliminary data.</text>
</comment>
<evidence type="ECO:0000256" key="6">
    <source>
        <dbReference type="PIRSR" id="PIRSR600888-3"/>
    </source>
</evidence>
<keyword evidence="7 8" id="KW-0413">Isomerase</keyword>
<dbReference type="GO" id="GO:0008830">
    <property type="term" value="F:dTDP-4-dehydrorhamnose 3,5-epimerase activity"/>
    <property type="evidence" value="ECO:0007669"/>
    <property type="project" value="UniProtKB-UniRule"/>
</dbReference>
<evidence type="ECO:0000256" key="4">
    <source>
        <dbReference type="ARBA" id="ARBA00019595"/>
    </source>
</evidence>
<evidence type="ECO:0000256" key="3">
    <source>
        <dbReference type="ARBA" id="ARBA00012098"/>
    </source>
</evidence>
<dbReference type="OrthoDB" id="9800680at2"/>
<dbReference type="GO" id="GO:0019305">
    <property type="term" value="P:dTDP-rhamnose biosynthetic process"/>
    <property type="evidence" value="ECO:0007669"/>
    <property type="project" value="UniProtKB-UniRule"/>
</dbReference>
<gene>
    <name evidence="8" type="primary">rfbC_2</name>
    <name evidence="8" type="ORF">CA85_43560</name>
</gene>